<organism evidence="1 2">
    <name type="scientific">Lacinutrix neustonica</name>
    <dbReference type="NCBI Taxonomy" id="2980107"/>
    <lineage>
        <taxon>Bacteria</taxon>
        <taxon>Pseudomonadati</taxon>
        <taxon>Bacteroidota</taxon>
        <taxon>Flavobacteriia</taxon>
        <taxon>Flavobacteriales</taxon>
        <taxon>Flavobacteriaceae</taxon>
        <taxon>Lacinutrix</taxon>
    </lineage>
</organism>
<protein>
    <submittedName>
        <fullName evidence="1">Uncharacterized protein</fullName>
    </submittedName>
</protein>
<dbReference type="RefSeq" id="WP_267675843.1">
    <property type="nucleotide sequence ID" value="NZ_CP113088.1"/>
</dbReference>
<dbReference type="AlphaFoldDB" id="A0A9E8MV75"/>
<proteinExistence type="predicted"/>
<sequence length="72" mass="8439">MKLGQYYYLGDLYHFQENRDSGGVPSFNYSVEETLTSMDAFEAFAKEKNAKVYIQHSADDFNRLPKYPKFLN</sequence>
<gene>
    <name evidence="1" type="ORF">N7U66_13965</name>
</gene>
<keyword evidence="2" id="KW-1185">Reference proteome</keyword>
<evidence type="ECO:0000313" key="2">
    <source>
        <dbReference type="Proteomes" id="UP001164705"/>
    </source>
</evidence>
<reference evidence="1" key="1">
    <citation type="submission" date="2022-11" db="EMBL/GenBank/DDBJ databases">
        <title>Lacinutrix neustonica HL-RS19T sp. nov., isolated from the surface microlayer sample of brackish Lake Shihwa.</title>
        <authorList>
            <person name="Choi J.Y."/>
            <person name="Hwang C.Y."/>
        </authorList>
    </citation>
    <scope>NUCLEOTIDE SEQUENCE</scope>
    <source>
        <strain evidence="1">HL-RS19</strain>
    </source>
</reference>
<dbReference type="Gene3D" id="3.60.15.10">
    <property type="entry name" value="Ribonuclease Z/Hydroxyacylglutathione hydrolase-like"/>
    <property type="match status" value="1"/>
</dbReference>
<dbReference type="KEGG" id="lnu:N7U66_13965"/>
<evidence type="ECO:0000313" key="1">
    <source>
        <dbReference type="EMBL" id="WAC01227.1"/>
    </source>
</evidence>
<dbReference type="InterPro" id="IPR036866">
    <property type="entry name" value="RibonucZ/Hydroxyglut_hydro"/>
</dbReference>
<accession>A0A9E8MV75</accession>
<dbReference type="Proteomes" id="UP001164705">
    <property type="component" value="Chromosome"/>
</dbReference>
<name>A0A9E8MV75_9FLAO</name>
<dbReference type="EMBL" id="CP113088">
    <property type="protein sequence ID" value="WAC01227.1"/>
    <property type="molecule type" value="Genomic_DNA"/>
</dbReference>